<keyword evidence="6" id="KW-0325">Glycoprotein</keyword>
<keyword evidence="4" id="KW-0732">Signal</keyword>
<evidence type="ECO:0000256" key="2">
    <source>
        <dbReference type="ARBA" id="ARBA00006188"/>
    </source>
</evidence>
<dbReference type="InterPro" id="IPR000165">
    <property type="entry name" value="Glucoamylase"/>
</dbReference>
<evidence type="ECO:0000313" key="14">
    <source>
        <dbReference type="Proteomes" id="UP001383192"/>
    </source>
</evidence>
<comment type="caution">
    <text evidence="13">The sequence shown here is derived from an EMBL/GenBank/DDBJ whole genome shotgun (WGS) entry which is preliminary data.</text>
</comment>
<name>A0AAW0BMV7_9AGAR</name>
<dbReference type="SUPFAM" id="SSF48208">
    <property type="entry name" value="Six-hairpin glycosidases"/>
    <property type="match status" value="1"/>
</dbReference>
<evidence type="ECO:0000313" key="13">
    <source>
        <dbReference type="EMBL" id="KAK7028135.1"/>
    </source>
</evidence>
<accession>A0AAW0BMV7</accession>
<evidence type="ECO:0000259" key="12">
    <source>
        <dbReference type="Pfam" id="PF00723"/>
    </source>
</evidence>
<dbReference type="PANTHER" id="PTHR31616:SF12">
    <property type="entry name" value="GLUCOAMYLASE"/>
    <property type="match status" value="1"/>
</dbReference>
<evidence type="ECO:0000256" key="6">
    <source>
        <dbReference type="ARBA" id="ARBA00023180"/>
    </source>
</evidence>
<feature type="domain" description="GH15-like" evidence="12">
    <location>
        <begin position="54"/>
        <end position="463"/>
    </location>
</feature>
<dbReference type="Pfam" id="PF00723">
    <property type="entry name" value="Glyco_hydro_15"/>
    <property type="match status" value="1"/>
</dbReference>
<dbReference type="FunFam" id="1.50.10.10:FF:000018">
    <property type="entry name" value="Glucoamylase"/>
    <property type="match status" value="1"/>
</dbReference>
<dbReference type="EC" id="3.2.1.3" evidence="3"/>
<evidence type="ECO:0000256" key="5">
    <source>
        <dbReference type="ARBA" id="ARBA00022801"/>
    </source>
</evidence>
<dbReference type="InterPro" id="IPR012341">
    <property type="entry name" value="6hp_glycosidase-like_sf"/>
</dbReference>
<evidence type="ECO:0000256" key="11">
    <source>
        <dbReference type="ARBA" id="ARBA00033473"/>
    </source>
</evidence>
<dbReference type="AlphaFoldDB" id="A0AAW0BMV7"/>
<dbReference type="Gene3D" id="1.50.10.10">
    <property type="match status" value="1"/>
</dbReference>
<comment type="similarity">
    <text evidence="2">Belongs to the glycosyl hydrolase 15 family.</text>
</comment>
<evidence type="ECO:0000256" key="7">
    <source>
        <dbReference type="ARBA" id="ARBA00023277"/>
    </source>
</evidence>
<dbReference type="InterPro" id="IPR008928">
    <property type="entry name" value="6-hairpin_glycosidase_sf"/>
</dbReference>
<evidence type="ECO:0000256" key="8">
    <source>
        <dbReference type="ARBA" id="ARBA00023295"/>
    </source>
</evidence>
<keyword evidence="9" id="KW-0624">Polysaccharide degradation</keyword>
<organism evidence="13 14">
    <name type="scientific">Paramarasmius palmivorus</name>
    <dbReference type="NCBI Taxonomy" id="297713"/>
    <lineage>
        <taxon>Eukaryota</taxon>
        <taxon>Fungi</taxon>
        <taxon>Dikarya</taxon>
        <taxon>Basidiomycota</taxon>
        <taxon>Agaricomycotina</taxon>
        <taxon>Agaricomycetes</taxon>
        <taxon>Agaricomycetidae</taxon>
        <taxon>Agaricales</taxon>
        <taxon>Marasmiineae</taxon>
        <taxon>Marasmiaceae</taxon>
        <taxon>Paramarasmius</taxon>
    </lineage>
</organism>
<evidence type="ECO:0000256" key="1">
    <source>
        <dbReference type="ARBA" id="ARBA00001863"/>
    </source>
</evidence>
<keyword evidence="8 13" id="KW-0326">Glycosidase</keyword>
<evidence type="ECO:0000256" key="4">
    <source>
        <dbReference type="ARBA" id="ARBA00022729"/>
    </source>
</evidence>
<dbReference type="Proteomes" id="UP001383192">
    <property type="component" value="Unassembled WGS sequence"/>
</dbReference>
<comment type="catalytic activity">
    <reaction evidence="1">
        <text>Hydrolysis of terminal (1-&gt;4)-linked alpha-D-glucose residues successively from non-reducing ends of the chains with release of beta-D-glucose.</text>
        <dbReference type="EC" id="3.2.1.3"/>
    </reaction>
</comment>
<evidence type="ECO:0000256" key="10">
    <source>
        <dbReference type="ARBA" id="ARBA00033442"/>
    </source>
</evidence>
<gene>
    <name evidence="13" type="primary">gla1_2</name>
    <name evidence="13" type="ORF">VNI00_014950</name>
</gene>
<dbReference type="EMBL" id="JAYKXP010000090">
    <property type="protein sequence ID" value="KAK7028135.1"/>
    <property type="molecule type" value="Genomic_DNA"/>
</dbReference>
<sequence>MNALWQSGLWITLTALACATIVFGRTFDPTLLTHHQSALTQRSIDEYIKKEMVIAKAGVLANIGPDGKRSSNAKASPSTDPDYLYTWTRDSSLVFKMLIDQYTQGRDISLRETIDNFVAAESYLQSVTNPSGNITTGGLAEPKFNINLTAFEGSWGRPQGDGPALRATALITYGNWLISAGRTGHVREYLLPAITNDLEYVADHWNQSTFDLWEEVQSSSFFTIAVQHRALREGVSFAHRLGISPGIVNVKKYHTQAENALRFLQTFWNPSKSYITSNTGGGRSGIDSNSILATIHTFDPNAGCDAITFQPCSDKALANLKVYVDSFRKIYTINAGIPENEAVATGRYPEDVCIWVRKPAVAQQLYYALTTWKHQGFIEITSVSLPFFQQFSSSVDVGNYPIHTDTYKTLVASIQSFADGFIEINARYTPSDGSLAEQFDEETGEPLSAKDLTWSYASAVTALEARDGNVPVGWGGKEVCR</sequence>
<dbReference type="GO" id="GO:0000324">
    <property type="term" value="C:fungal-type vacuole"/>
    <property type="evidence" value="ECO:0007669"/>
    <property type="project" value="TreeGrafter"/>
</dbReference>
<dbReference type="InterPro" id="IPR011613">
    <property type="entry name" value="GH15-like"/>
</dbReference>
<dbReference type="PRINTS" id="PR00736">
    <property type="entry name" value="GLHYDRLASE15"/>
</dbReference>
<keyword evidence="5 13" id="KW-0378">Hydrolase</keyword>
<evidence type="ECO:0000256" key="3">
    <source>
        <dbReference type="ARBA" id="ARBA00012593"/>
    </source>
</evidence>
<protein>
    <recommendedName>
        <fullName evidence="3">glucan 1,4-alpha-glucosidase</fullName>
        <ecNumber evidence="3">3.2.1.3</ecNumber>
    </recommendedName>
    <alternativeName>
        <fullName evidence="11">1,4-alpha-D-glucan glucohydrolase</fullName>
    </alternativeName>
    <alternativeName>
        <fullName evidence="10">Glucan 1,4-alpha-glucosidase</fullName>
    </alternativeName>
</protein>
<reference evidence="13 14" key="1">
    <citation type="submission" date="2024-01" db="EMBL/GenBank/DDBJ databases">
        <title>A draft genome for a cacao thread blight-causing isolate of Paramarasmius palmivorus.</title>
        <authorList>
            <person name="Baruah I.K."/>
            <person name="Bukari Y."/>
            <person name="Amoako-Attah I."/>
            <person name="Meinhardt L.W."/>
            <person name="Bailey B.A."/>
            <person name="Cohen S.P."/>
        </authorList>
    </citation>
    <scope>NUCLEOTIDE SEQUENCE [LARGE SCALE GENOMIC DNA]</scope>
    <source>
        <strain evidence="13 14">GH-12</strain>
    </source>
</reference>
<keyword evidence="14" id="KW-1185">Reference proteome</keyword>
<dbReference type="GO" id="GO:0004339">
    <property type="term" value="F:glucan 1,4-alpha-glucosidase activity"/>
    <property type="evidence" value="ECO:0007669"/>
    <property type="project" value="UniProtKB-EC"/>
</dbReference>
<evidence type="ECO:0000256" key="9">
    <source>
        <dbReference type="ARBA" id="ARBA00023326"/>
    </source>
</evidence>
<proteinExistence type="inferred from homology"/>
<dbReference type="PANTHER" id="PTHR31616">
    <property type="entry name" value="TREHALASE"/>
    <property type="match status" value="1"/>
</dbReference>
<keyword evidence="7" id="KW-0119">Carbohydrate metabolism</keyword>
<dbReference type="GO" id="GO:0000272">
    <property type="term" value="P:polysaccharide catabolic process"/>
    <property type="evidence" value="ECO:0007669"/>
    <property type="project" value="UniProtKB-KW"/>
</dbReference>